<protein>
    <submittedName>
        <fullName evidence="3">Uncharacterized protein</fullName>
    </submittedName>
</protein>
<sequence>MNRTTTLLLSLFLVTGAAQAVSQYEDGGGSAFSVDELTFNLDWDDQQFGWSQADCLDLGVGDTAPSECRRVRIDLDDEEHRNHPPSTNQMPTTSGNGQ</sequence>
<feature type="region of interest" description="Disordered" evidence="1">
    <location>
        <begin position="73"/>
        <end position="98"/>
    </location>
</feature>
<feature type="compositionally biased region" description="Basic and acidic residues" evidence="1">
    <location>
        <begin position="73"/>
        <end position="82"/>
    </location>
</feature>
<accession>A0AAU6T7G6</accession>
<name>A0AAU6T7G6_9GAMM</name>
<dbReference type="GeneID" id="92809246"/>
<proteinExistence type="predicted"/>
<evidence type="ECO:0000256" key="1">
    <source>
        <dbReference type="SAM" id="MobiDB-lite"/>
    </source>
</evidence>
<dbReference type="RefSeq" id="WP_082037476.1">
    <property type="nucleotide sequence ID" value="NZ_CP095328.1"/>
</dbReference>
<dbReference type="AlphaFoldDB" id="A0AAU6T7G6"/>
<keyword evidence="2" id="KW-0732">Signal</keyword>
<organism evidence="3">
    <name type="scientific">Aeromonas sp. 19NY04SH05-1</name>
    <dbReference type="NCBI Taxonomy" id="2920537"/>
    <lineage>
        <taxon>Bacteria</taxon>
        <taxon>Pseudomonadati</taxon>
        <taxon>Pseudomonadota</taxon>
        <taxon>Gammaproteobacteria</taxon>
        <taxon>Aeromonadales</taxon>
        <taxon>Aeromonadaceae</taxon>
        <taxon>Aeromonas</taxon>
    </lineage>
</organism>
<feature type="chain" id="PRO_5043649572" evidence="2">
    <location>
        <begin position="21"/>
        <end position="98"/>
    </location>
</feature>
<evidence type="ECO:0000313" key="3">
    <source>
        <dbReference type="EMBL" id="XAG40860.1"/>
    </source>
</evidence>
<feature type="signal peptide" evidence="2">
    <location>
        <begin position="1"/>
        <end position="20"/>
    </location>
</feature>
<gene>
    <name evidence="3" type="ORF">MRK42_18030</name>
</gene>
<evidence type="ECO:0000256" key="2">
    <source>
        <dbReference type="SAM" id="SignalP"/>
    </source>
</evidence>
<dbReference type="EMBL" id="CP095328">
    <property type="protein sequence ID" value="XAG40860.1"/>
    <property type="molecule type" value="Genomic_DNA"/>
</dbReference>
<feature type="compositionally biased region" description="Polar residues" evidence="1">
    <location>
        <begin position="84"/>
        <end position="98"/>
    </location>
</feature>
<reference evidence="3" key="1">
    <citation type="submission" date="2022-03" db="EMBL/GenBank/DDBJ databases">
        <title>Sea Food Isolates.</title>
        <authorList>
            <person name="Li C."/>
        </authorList>
    </citation>
    <scope>NUCLEOTIDE SEQUENCE</scope>
    <source>
        <strain evidence="3">19NY04SH05-1</strain>
    </source>
</reference>